<dbReference type="GO" id="GO:0000407">
    <property type="term" value="C:phagophore assembly site"/>
    <property type="evidence" value="ECO:0007669"/>
    <property type="project" value="UniProtKB-SubCell"/>
</dbReference>
<dbReference type="OrthoDB" id="70161at2759"/>
<feature type="region of interest" description="Disordered" evidence="5">
    <location>
        <begin position="351"/>
        <end position="378"/>
    </location>
</feature>
<dbReference type="GO" id="GO:0034497">
    <property type="term" value="P:protein localization to phagophore assembly site"/>
    <property type="evidence" value="ECO:0007669"/>
    <property type="project" value="TreeGrafter"/>
</dbReference>
<dbReference type="OMA" id="ETWYISL"/>
<dbReference type="Gene3D" id="3.30.900.10">
    <property type="entry name" value="HORMA domain"/>
    <property type="match status" value="1"/>
</dbReference>
<comment type="subcellular location">
    <subcellularLocation>
        <location evidence="1">Preautophagosomal structure</location>
    </subcellularLocation>
</comment>
<feature type="non-terminal residue" evidence="7">
    <location>
        <position position="481"/>
    </location>
</feature>
<proteinExistence type="inferred from homology"/>
<dbReference type="PANTHER" id="PTHR13430">
    <property type="match status" value="1"/>
</dbReference>
<comment type="similarity">
    <text evidence="2 4">Belongs to the ATG13 family. Metazoan subfamily.</text>
</comment>
<evidence type="ECO:0000256" key="1">
    <source>
        <dbReference type="ARBA" id="ARBA00004329"/>
    </source>
</evidence>
<dbReference type="STRING" id="407821.A0A087T1Y1"/>
<evidence type="ECO:0000313" key="7">
    <source>
        <dbReference type="EMBL" id="KFM59120.1"/>
    </source>
</evidence>
<keyword evidence="3 4" id="KW-0072">Autophagy</keyword>
<feature type="compositionally biased region" description="Basic and acidic residues" evidence="5">
    <location>
        <begin position="352"/>
        <end position="368"/>
    </location>
</feature>
<dbReference type="EMBL" id="KK113021">
    <property type="protein sequence ID" value="KFM59120.1"/>
    <property type="molecule type" value="Genomic_DNA"/>
</dbReference>
<gene>
    <name evidence="7" type="ORF">X975_03204</name>
</gene>
<feature type="compositionally biased region" description="Polar residues" evidence="5">
    <location>
        <begin position="369"/>
        <end position="378"/>
    </location>
</feature>
<sequence length="481" mass="54325">MYFSLPRKMNQSPGNKLSSRERTELEKYVKFLVFKMSQVIVQSRFGEKRKVRTSTKSSVHDWFNLAIEDNIEIQAKAKEAYSNILPLKDFCICTEILLKTADGDTLVLETWSLRMNTSDFFCDSPYVSYTSLASVYCRMTLLLKSVIAVTRVTPAYRLSSRQSADTYVILFRIYSGEPQVHQLGEHYQGSKIGEVLTPVGTLRMSVSYRSKDDMTITPQKVEKGSPFMVKSDYFKPDMSPKKYRIEKNHLEGPYVFDKGLTFNNSNSQISSCHCGKHLFPMKSTPESERGLQNIGLVNGDSKKCCLNCQSSPNEFRKVGAFAPSNNLPDTGLFPELAILEKPFLNLSRSKLHHSENKQKNDDPNRNSDKNANLNVVDNKNGSEVDYNCNANEKGGQKLTCSDFSDCEDFVMKPPFADCDGDNDLGAFFRECQSAPPLASFALQPTLEEQVTDITSQLVKFETSMNDFDNFVDSICHIDAEK</sequence>
<name>A0A087T1Y1_STEMI</name>
<organism evidence="7 8">
    <name type="scientific">Stegodyphus mimosarum</name>
    <name type="common">African social velvet spider</name>
    <dbReference type="NCBI Taxonomy" id="407821"/>
    <lineage>
        <taxon>Eukaryota</taxon>
        <taxon>Metazoa</taxon>
        <taxon>Ecdysozoa</taxon>
        <taxon>Arthropoda</taxon>
        <taxon>Chelicerata</taxon>
        <taxon>Arachnida</taxon>
        <taxon>Araneae</taxon>
        <taxon>Araneomorphae</taxon>
        <taxon>Entelegynae</taxon>
        <taxon>Eresoidea</taxon>
        <taxon>Eresidae</taxon>
        <taxon>Stegodyphus</taxon>
    </lineage>
</organism>
<dbReference type="Proteomes" id="UP000054359">
    <property type="component" value="Unassembled WGS sequence"/>
</dbReference>
<evidence type="ECO:0000256" key="5">
    <source>
        <dbReference type="SAM" id="MobiDB-lite"/>
    </source>
</evidence>
<dbReference type="PANTHER" id="PTHR13430:SF4">
    <property type="entry name" value="AUTOPHAGY-RELATED PROTEIN 13"/>
    <property type="match status" value="1"/>
</dbReference>
<dbReference type="Pfam" id="PF10033">
    <property type="entry name" value="ATG13"/>
    <property type="match status" value="1"/>
</dbReference>
<reference evidence="7 8" key="1">
    <citation type="submission" date="2013-11" db="EMBL/GenBank/DDBJ databases">
        <title>Genome sequencing of Stegodyphus mimosarum.</title>
        <authorList>
            <person name="Bechsgaard J."/>
        </authorList>
    </citation>
    <scope>NUCLEOTIDE SEQUENCE [LARGE SCALE GENOMIC DNA]</scope>
</reference>
<evidence type="ECO:0000313" key="8">
    <source>
        <dbReference type="Proteomes" id="UP000054359"/>
    </source>
</evidence>
<dbReference type="AlphaFoldDB" id="A0A087T1Y1"/>
<evidence type="ECO:0000256" key="4">
    <source>
        <dbReference type="RuleBase" id="RU361214"/>
    </source>
</evidence>
<evidence type="ECO:0000259" key="6">
    <source>
        <dbReference type="Pfam" id="PF10033"/>
    </source>
</evidence>
<evidence type="ECO:0000256" key="2">
    <source>
        <dbReference type="ARBA" id="ARBA00007341"/>
    </source>
</evidence>
<protein>
    <recommendedName>
        <fullName evidence="4">Autophagy-related protein 13</fullName>
    </recommendedName>
</protein>
<feature type="domain" description="Autophagy-related protein 13 N-terminal" evidence="6">
    <location>
        <begin position="102"/>
        <end position="211"/>
    </location>
</feature>
<dbReference type="GO" id="GO:0034727">
    <property type="term" value="P:piecemeal microautophagy of the nucleus"/>
    <property type="evidence" value="ECO:0007669"/>
    <property type="project" value="TreeGrafter"/>
</dbReference>
<dbReference type="GO" id="GO:0000423">
    <property type="term" value="P:mitophagy"/>
    <property type="evidence" value="ECO:0007669"/>
    <property type="project" value="TreeGrafter"/>
</dbReference>
<evidence type="ECO:0000256" key="3">
    <source>
        <dbReference type="ARBA" id="ARBA00023006"/>
    </source>
</evidence>
<keyword evidence="8" id="KW-1185">Reference proteome</keyword>
<dbReference type="GO" id="GO:0005829">
    <property type="term" value="C:cytosol"/>
    <property type="evidence" value="ECO:0007669"/>
    <property type="project" value="TreeGrafter"/>
</dbReference>
<dbReference type="GO" id="GO:1990316">
    <property type="term" value="C:Atg1/ULK1 kinase complex"/>
    <property type="evidence" value="ECO:0007669"/>
    <property type="project" value="InterPro"/>
</dbReference>
<accession>A0A087T1Y1</accession>
<dbReference type="InterPro" id="IPR036570">
    <property type="entry name" value="HORMA_dom_sf"/>
</dbReference>
<dbReference type="InterPro" id="IPR018731">
    <property type="entry name" value="Atg13_N"/>
</dbReference>
<dbReference type="InterPro" id="IPR040182">
    <property type="entry name" value="ATG13"/>
</dbReference>